<organism evidence="3 4">
    <name type="scientific">Brevundimonas subvibrioides (strain ATCC 15264 / DSM 4735 / LMG 14903 / NBRC 16000 / CB 81)</name>
    <name type="common">Caulobacter subvibrioides</name>
    <dbReference type="NCBI Taxonomy" id="633149"/>
    <lineage>
        <taxon>Bacteria</taxon>
        <taxon>Pseudomonadati</taxon>
        <taxon>Pseudomonadota</taxon>
        <taxon>Alphaproteobacteria</taxon>
        <taxon>Caulobacterales</taxon>
        <taxon>Caulobacteraceae</taxon>
        <taxon>Brevundimonas</taxon>
    </lineage>
</organism>
<proteinExistence type="predicted"/>
<dbReference type="InParanoid" id="D9QLA6"/>
<keyword evidence="1" id="KW-0812">Transmembrane</keyword>
<dbReference type="Pfam" id="PF07811">
    <property type="entry name" value="TadE"/>
    <property type="match status" value="1"/>
</dbReference>
<dbReference type="AlphaFoldDB" id="D9QLA6"/>
<dbReference type="OrthoDB" id="7990385at2"/>
<dbReference type="STRING" id="633149.Bresu_0647"/>
<feature type="domain" description="TadE-like" evidence="2">
    <location>
        <begin position="21"/>
        <end position="63"/>
    </location>
</feature>
<evidence type="ECO:0000259" key="2">
    <source>
        <dbReference type="Pfam" id="PF07811"/>
    </source>
</evidence>
<accession>D9QLA6</accession>
<reference evidence="4" key="1">
    <citation type="journal article" date="2011" name="J. Bacteriol.">
        <title>Genome sequences of eight morphologically diverse alphaproteobacteria.</title>
        <authorList>
            <consortium name="US DOE Joint Genome Institute"/>
            <person name="Brown P.J."/>
            <person name="Kysela D.T."/>
            <person name="Buechlein A."/>
            <person name="Hemmerich C."/>
            <person name="Brun Y.V."/>
        </authorList>
    </citation>
    <scope>NUCLEOTIDE SEQUENCE [LARGE SCALE GENOMIC DNA]</scope>
    <source>
        <strain evidence="4">ATCC 15264 / DSM 4735 / LMG 14903 / NBRC 16000 / CB 81</strain>
    </source>
</reference>
<sequence>MRPRSLPSARTAGPRRPPRSGVAAIEFAMVALPFFFMIFAVMQLGLLFVVDSVLENATLQAARLIRTGEASTRNLTPAQFKTELCSRMSVFSGECAGRATVEVRTITQFRNQTLPDPVVNGQLPTSPPYTNGAASSLILIRVWYKQPLIAPTMFQAMSRLSTGETLLSVTTAFRSEPYS</sequence>
<dbReference type="EMBL" id="CP002102">
    <property type="protein sequence ID" value="ADK99961.1"/>
    <property type="molecule type" value="Genomic_DNA"/>
</dbReference>
<dbReference type="BioCyc" id="BSUB633149:G1GM8-648-MONOMER"/>
<dbReference type="KEGG" id="bsb:Bresu_0647"/>
<gene>
    <name evidence="3" type="ordered locus">Bresu_0647</name>
</gene>
<feature type="transmembrane region" description="Helical" evidence="1">
    <location>
        <begin position="21"/>
        <end position="50"/>
    </location>
</feature>
<evidence type="ECO:0000313" key="3">
    <source>
        <dbReference type="EMBL" id="ADK99961.1"/>
    </source>
</evidence>
<dbReference type="RefSeq" id="WP_013268065.1">
    <property type="nucleotide sequence ID" value="NC_014375.1"/>
</dbReference>
<dbReference type="eggNOG" id="COG4961">
    <property type="taxonomic scope" value="Bacteria"/>
</dbReference>
<keyword evidence="4" id="KW-1185">Reference proteome</keyword>
<keyword evidence="1" id="KW-0472">Membrane</keyword>
<keyword evidence="1" id="KW-1133">Transmembrane helix</keyword>
<dbReference type="InterPro" id="IPR012495">
    <property type="entry name" value="TadE-like_dom"/>
</dbReference>
<dbReference type="HOGENOM" id="CLU_111553_0_0_5"/>
<name>D9QLA6_BRESC</name>
<evidence type="ECO:0000313" key="4">
    <source>
        <dbReference type="Proteomes" id="UP000002696"/>
    </source>
</evidence>
<dbReference type="Proteomes" id="UP000002696">
    <property type="component" value="Chromosome"/>
</dbReference>
<protein>
    <submittedName>
        <fullName evidence="3">TadE family protein</fullName>
    </submittedName>
</protein>
<evidence type="ECO:0000256" key="1">
    <source>
        <dbReference type="SAM" id="Phobius"/>
    </source>
</evidence>